<protein>
    <submittedName>
        <fullName evidence="1">Uncharacterized protein</fullName>
    </submittedName>
</protein>
<dbReference type="EMBL" id="CM040471">
    <property type="protein sequence ID" value="MCI4389169.1"/>
    <property type="molecule type" value="Genomic_DNA"/>
</dbReference>
<proteinExistence type="predicted"/>
<name>A0ACC5XCS8_PANGG</name>
<evidence type="ECO:0000313" key="2">
    <source>
        <dbReference type="Proteomes" id="UP000829447"/>
    </source>
</evidence>
<sequence>MLCILWDLFKITASKIFCLQDFSSSGFLDLTFASFTDCSRSSACDFSSSDFLAITFAFFKDCSAFFDQCSWQAEVEVFCGLCLVPLFDMDKVPVTVHLYNPFVAEEDFEAFLGRYCSLVSAEERMLGRFGI</sequence>
<gene>
    <name evidence="1" type="ORF">PGIGA_G00094800</name>
</gene>
<comment type="caution">
    <text evidence="1">The sequence shown here is derived from an EMBL/GenBank/DDBJ whole genome shotgun (WGS) entry which is preliminary data.</text>
</comment>
<evidence type="ECO:0000313" key="1">
    <source>
        <dbReference type="EMBL" id="MCI4389169.1"/>
    </source>
</evidence>
<organism evidence="1 2">
    <name type="scientific">Pangasianodon gigas</name>
    <name type="common">Mekong giant catfish</name>
    <name type="synonym">Pangasius gigas</name>
    <dbReference type="NCBI Taxonomy" id="30993"/>
    <lineage>
        <taxon>Eukaryota</taxon>
        <taxon>Metazoa</taxon>
        <taxon>Chordata</taxon>
        <taxon>Craniata</taxon>
        <taxon>Vertebrata</taxon>
        <taxon>Euteleostomi</taxon>
        <taxon>Actinopterygii</taxon>
        <taxon>Neopterygii</taxon>
        <taxon>Teleostei</taxon>
        <taxon>Ostariophysi</taxon>
        <taxon>Siluriformes</taxon>
        <taxon>Pangasiidae</taxon>
        <taxon>Pangasianodon</taxon>
    </lineage>
</organism>
<keyword evidence="2" id="KW-1185">Reference proteome</keyword>
<dbReference type="Proteomes" id="UP000829447">
    <property type="component" value="Linkage Group LG18"/>
</dbReference>
<reference evidence="1 2" key="1">
    <citation type="journal article" date="2022" name="bioRxiv">
        <title>An ancient truncated duplication of the anti-Mullerian hormone receptor type 2 gene is a potential conserved master sex determinant in the Pangasiidae catfish family.</title>
        <authorList>
            <person name="Wen M."/>
            <person name="Pan Q."/>
            <person name="Jouanno E."/>
            <person name="Montfort J."/>
            <person name="Zahm M."/>
            <person name="Cabau C."/>
            <person name="Klopp C."/>
            <person name="Iampietro C."/>
            <person name="Roques C."/>
            <person name="Bouchez O."/>
            <person name="Castinel A."/>
            <person name="Donnadieu C."/>
            <person name="Parrinello H."/>
            <person name="Poncet C."/>
            <person name="Belmonte E."/>
            <person name="Gautier V."/>
            <person name="Avarre J.-C."/>
            <person name="Dugue R."/>
            <person name="Gustiano R."/>
            <person name="Ha T.T.T."/>
            <person name="Campet M."/>
            <person name="Sriphairoj K."/>
            <person name="Ribolli J."/>
            <person name="de Almeida F.L."/>
            <person name="Desvignes T."/>
            <person name="Postlethwait J.H."/>
            <person name="Bucao C.F."/>
            <person name="Robinson-Rechavi M."/>
            <person name="Bobe J."/>
            <person name="Herpin A."/>
            <person name="Guiguen Y."/>
        </authorList>
    </citation>
    <scope>NUCLEOTIDE SEQUENCE [LARGE SCALE GENOMIC DNA]</scope>
    <source>
        <strain evidence="1">YG-Dec2019</strain>
    </source>
</reference>
<accession>A0ACC5XCS8</accession>